<name>A0A1B7MGH2_9AGAM</name>
<dbReference type="InParanoid" id="A0A1B7MGH2"/>
<evidence type="ECO:0000313" key="3">
    <source>
        <dbReference type="Proteomes" id="UP000092154"/>
    </source>
</evidence>
<organism evidence="2 3">
    <name type="scientific">Rhizopogon vinicolor AM-OR11-026</name>
    <dbReference type="NCBI Taxonomy" id="1314800"/>
    <lineage>
        <taxon>Eukaryota</taxon>
        <taxon>Fungi</taxon>
        <taxon>Dikarya</taxon>
        <taxon>Basidiomycota</taxon>
        <taxon>Agaricomycotina</taxon>
        <taxon>Agaricomycetes</taxon>
        <taxon>Agaricomycetidae</taxon>
        <taxon>Boletales</taxon>
        <taxon>Suillineae</taxon>
        <taxon>Rhizopogonaceae</taxon>
        <taxon>Rhizopogon</taxon>
    </lineage>
</organism>
<dbReference type="AlphaFoldDB" id="A0A1B7MGH2"/>
<dbReference type="OrthoDB" id="341486at2759"/>
<evidence type="ECO:0000256" key="1">
    <source>
        <dbReference type="SAM" id="MobiDB-lite"/>
    </source>
</evidence>
<keyword evidence="3" id="KW-1185">Reference proteome</keyword>
<feature type="region of interest" description="Disordered" evidence="1">
    <location>
        <begin position="1"/>
        <end position="45"/>
    </location>
</feature>
<gene>
    <name evidence="2" type="ORF">K503DRAFT_805857</name>
</gene>
<proteinExistence type="predicted"/>
<dbReference type="EMBL" id="KV449287">
    <property type="protein sequence ID" value="OAX31693.1"/>
    <property type="molecule type" value="Genomic_DNA"/>
</dbReference>
<feature type="compositionally biased region" description="Basic and acidic residues" evidence="1">
    <location>
        <begin position="28"/>
        <end position="40"/>
    </location>
</feature>
<reference evidence="2 3" key="1">
    <citation type="submission" date="2016-06" db="EMBL/GenBank/DDBJ databases">
        <title>Comparative genomics of the ectomycorrhizal sister species Rhizopogon vinicolor and Rhizopogon vesiculosus (Basidiomycota: Boletales) reveals a divergence of the mating type B locus.</title>
        <authorList>
            <consortium name="DOE Joint Genome Institute"/>
            <person name="Mujic A.B."/>
            <person name="Kuo A."/>
            <person name="Tritt A."/>
            <person name="Lipzen A."/>
            <person name="Chen C."/>
            <person name="Johnson J."/>
            <person name="Sharma A."/>
            <person name="Barry K."/>
            <person name="Grigoriev I.V."/>
            <person name="Spatafora J.W."/>
        </authorList>
    </citation>
    <scope>NUCLEOTIDE SEQUENCE [LARGE SCALE GENOMIC DNA]</scope>
    <source>
        <strain evidence="2 3">AM-OR11-026</strain>
    </source>
</reference>
<evidence type="ECO:0000313" key="2">
    <source>
        <dbReference type="EMBL" id="OAX31693.1"/>
    </source>
</evidence>
<dbReference type="STRING" id="1314800.A0A1B7MGH2"/>
<sequence>MQIPRFSNDKHGVSDQIALKLPAGDGPTPKDHRQLMEKSSSRVRRLTRSMSQVMEDDISMIMRRHAIRGYGLASAKHNTQVLQEDPCSDTTLSELWAWIHRAFSSHRRTSMTVERTPAPRFSRTCMLPGVKTTQI</sequence>
<accession>A0A1B7MGH2</accession>
<protein>
    <submittedName>
        <fullName evidence="2">Uncharacterized protein</fullName>
    </submittedName>
</protein>
<dbReference type="Proteomes" id="UP000092154">
    <property type="component" value="Unassembled WGS sequence"/>
</dbReference>